<evidence type="ECO:0000256" key="4">
    <source>
        <dbReference type="ARBA" id="ARBA00022692"/>
    </source>
</evidence>
<dbReference type="NCBIfam" id="TIGR04057">
    <property type="entry name" value="SusC_RagA_signa"/>
    <property type="match status" value="1"/>
</dbReference>
<evidence type="ECO:0000259" key="9">
    <source>
        <dbReference type="Pfam" id="PF07715"/>
    </source>
</evidence>
<evidence type="ECO:0000313" key="11">
    <source>
        <dbReference type="Proteomes" id="UP000199577"/>
    </source>
</evidence>
<dbReference type="Pfam" id="PF07715">
    <property type="entry name" value="Plug"/>
    <property type="match status" value="1"/>
</dbReference>
<dbReference type="Proteomes" id="UP000199577">
    <property type="component" value="Unassembled WGS sequence"/>
</dbReference>
<keyword evidence="5" id="KW-0732">Signal</keyword>
<keyword evidence="2 8" id="KW-0813">Transport</keyword>
<comment type="similarity">
    <text evidence="8">Belongs to the TonB-dependent receptor family.</text>
</comment>
<accession>A0A1I1HND9</accession>
<dbReference type="SUPFAM" id="SSF56935">
    <property type="entry name" value="Porins"/>
    <property type="match status" value="1"/>
</dbReference>
<evidence type="ECO:0000256" key="5">
    <source>
        <dbReference type="ARBA" id="ARBA00022729"/>
    </source>
</evidence>
<protein>
    <submittedName>
        <fullName evidence="10">TonB-linked outer membrane protein, SusC/RagA family</fullName>
    </submittedName>
</protein>
<dbReference type="Gene3D" id="2.170.130.10">
    <property type="entry name" value="TonB-dependent receptor, plug domain"/>
    <property type="match status" value="1"/>
</dbReference>
<dbReference type="EMBL" id="FOLL01000007">
    <property type="protein sequence ID" value="SFC25371.1"/>
    <property type="molecule type" value="Genomic_DNA"/>
</dbReference>
<keyword evidence="3 8" id="KW-1134">Transmembrane beta strand</keyword>
<evidence type="ECO:0000256" key="1">
    <source>
        <dbReference type="ARBA" id="ARBA00004571"/>
    </source>
</evidence>
<evidence type="ECO:0000256" key="8">
    <source>
        <dbReference type="PROSITE-ProRule" id="PRU01360"/>
    </source>
</evidence>
<gene>
    <name evidence="10" type="ORF">SAMN05421747_10721</name>
</gene>
<proteinExistence type="inferred from homology"/>
<dbReference type="InterPro" id="IPR012910">
    <property type="entry name" value="Plug_dom"/>
</dbReference>
<comment type="subcellular location">
    <subcellularLocation>
        <location evidence="1 8">Cell outer membrane</location>
        <topology evidence="1 8">Multi-pass membrane protein</topology>
    </subcellularLocation>
</comment>
<dbReference type="InterPro" id="IPR037066">
    <property type="entry name" value="Plug_dom_sf"/>
</dbReference>
<evidence type="ECO:0000256" key="7">
    <source>
        <dbReference type="ARBA" id="ARBA00023237"/>
    </source>
</evidence>
<dbReference type="PANTHER" id="PTHR30069">
    <property type="entry name" value="TONB-DEPENDENT OUTER MEMBRANE RECEPTOR"/>
    <property type="match status" value="1"/>
</dbReference>
<evidence type="ECO:0000256" key="6">
    <source>
        <dbReference type="ARBA" id="ARBA00023136"/>
    </source>
</evidence>
<feature type="domain" description="TonB-dependent receptor plug" evidence="9">
    <location>
        <begin position="132"/>
        <end position="235"/>
    </location>
</feature>
<dbReference type="InterPro" id="IPR036942">
    <property type="entry name" value="Beta-barrel_TonB_sf"/>
</dbReference>
<sequence>MKRCRLSWISRWCCSLWILLLPLVSVAQQRGVVRGTVIDQAGRPLSGVLVTVVDEGNVVEKTATDNSGTFAMSGLSPNRAYDIVISLIGYETHTESGFIIRPGDNNSLLVRLGEVSEDLQEVIVVGYGSTRKENLTGAVSVLNMQEKENQPITDVSQALHGVPGLWVNQAGSQPGQDGASIRIRGIGTLNNSAPLVLLDGVEYPMSEINPNDIETITVLKDASAAIYGSRAANGVILITSKRGREGRNAINYSYSYGIQRPTFLPDVLTDPIRYMELRNEAVLNEGKLVGDYTDAWIEEYRNGLGTDPVVYPASDWFDIILKDGQIQQHNLAFRGGNERTQYNIGLGYMDQRGILIANDEANRYSLDMKVTAQVTERIKVGGSVTGNLRQFIEPGYGATTIFNVTMRGLPIMTDTLANGTYGNSWLPTPGRNNYENPRMEVQEGTIFRQNQRFLAKAFTEVQLPLGITYNGDIGFDKHDRFSKDHIPQMYTYNPKTGEQRAFNTAAPRVRDWSSNYLNLTLYHTLNWKKTFAGKHDLAVMLGSSYVSFNNRSFDAYTEGFFDNQLTDLDAGSTNQVARGRTSQDRLLSYFGRVNYAYDEKYLLEITSRYDGSSRFSPNNRWSFFPAVSAAWRIDREDFLNDTDWIDQLKLRLSWGKLGNQSVPLYSYLSIVNVGNEYRYSFGNVISPGAAVNSYNDPGISWETTTSINAGIDVDLWQGKLGVVADVFKRRTSGILRSVGIPAQIGNLSGPQRNIGVVDNIGYELMLRHGHRIGEFSYDVNASINYVKNRVVDLAGETIISGRRIIKEGYPIDSYYLLLADGYYQSWDDVNYSATVSNAVKPGYIKYRDINRDGKIDGDDRIITGQSMPDYTFAFGVNLNYKRFALTTYFQGVSGLSIYPTANLAFPFNNGAGITRDWIDNTWTPERPDARYPLLTTATGATENFQNSTFWLKDASYLRLQNVQLNYNLPEAWLTRAHISRAVVFVNGQNMLTFANYTQWDPEKDIKTDNLYDYPFLKTVNFGVNVTF</sequence>
<evidence type="ECO:0000256" key="2">
    <source>
        <dbReference type="ARBA" id="ARBA00022448"/>
    </source>
</evidence>
<dbReference type="InterPro" id="IPR023996">
    <property type="entry name" value="TonB-dep_OMP_SusC/RagA"/>
</dbReference>
<dbReference type="InterPro" id="IPR023997">
    <property type="entry name" value="TonB-dep_OMP_SusC/RagA_CS"/>
</dbReference>
<name>A0A1I1HND9_9SPHI</name>
<dbReference type="PANTHER" id="PTHR30069:SF29">
    <property type="entry name" value="HEMOGLOBIN AND HEMOGLOBIN-HAPTOGLOBIN-BINDING PROTEIN 1-RELATED"/>
    <property type="match status" value="1"/>
</dbReference>
<dbReference type="STRING" id="623281.SAMN05421747_10721"/>
<dbReference type="GO" id="GO:0015344">
    <property type="term" value="F:siderophore uptake transmembrane transporter activity"/>
    <property type="evidence" value="ECO:0007669"/>
    <property type="project" value="TreeGrafter"/>
</dbReference>
<dbReference type="SUPFAM" id="SSF49464">
    <property type="entry name" value="Carboxypeptidase regulatory domain-like"/>
    <property type="match status" value="1"/>
</dbReference>
<dbReference type="RefSeq" id="WP_170845683.1">
    <property type="nucleotide sequence ID" value="NZ_FOLL01000007.1"/>
</dbReference>
<dbReference type="InterPro" id="IPR039426">
    <property type="entry name" value="TonB-dep_rcpt-like"/>
</dbReference>
<organism evidence="10 11">
    <name type="scientific">Parapedobacter composti</name>
    <dbReference type="NCBI Taxonomy" id="623281"/>
    <lineage>
        <taxon>Bacteria</taxon>
        <taxon>Pseudomonadati</taxon>
        <taxon>Bacteroidota</taxon>
        <taxon>Sphingobacteriia</taxon>
        <taxon>Sphingobacteriales</taxon>
        <taxon>Sphingobacteriaceae</taxon>
        <taxon>Parapedobacter</taxon>
    </lineage>
</organism>
<dbReference type="Gene3D" id="2.40.170.20">
    <property type="entry name" value="TonB-dependent receptor, beta-barrel domain"/>
    <property type="match status" value="1"/>
</dbReference>
<dbReference type="Pfam" id="PF13620">
    <property type="entry name" value="CarboxypepD_reg"/>
    <property type="match status" value="1"/>
</dbReference>
<dbReference type="AlphaFoldDB" id="A0A1I1HND9"/>
<keyword evidence="11" id="KW-1185">Reference proteome</keyword>
<evidence type="ECO:0000313" key="10">
    <source>
        <dbReference type="EMBL" id="SFC25371.1"/>
    </source>
</evidence>
<keyword evidence="7 8" id="KW-0998">Cell outer membrane</keyword>
<dbReference type="InterPro" id="IPR008969">
    <property type="entry name" value="CarboxyPept-like_regulatory"/>
</dbReference>
<keyword evidence="4 8" id="KW-0812">Transmembrane</keyword>
<dbReference type="PROSITE" id="PS52016">
    <property type="entry name" value="TONB_DEPENDENT_REC_3"/>
    <property type="match status" value="1"/>
</dbReference>
<dbReference type="GO" id="GO:0044718">
    <property type="term" value="P:siderophore transmembrane transport"/>
    <property type="evidence" value="ECO:0007669"/>
    <property type="project" value="TreeGrafter"/>
</dbReference>
<dbReference type="Gene3D" id="2.60.40.1120">
    <property type="entry name" value="Carboxypeptidase-like, regulatory domain"/>
    <property type="match status" value="1"/>
</dbReference>
<dbReference type="NCBIfam" id="TIGR04056">
    <property type="entry name" value="OMP_RagA_SusC"/>
    <property type="match status" value="1"/>
</dbReference>
<keyword evidence="6 8" id="KW-0472">Membrane</keyword>
<dbReference type="GO" id="GO:0009279">
    <property type="term" value="C:cell outer membrane"/>
    <property type="evidence" value="ECO:0007669"/>
    <property type="project" value="UniProtKB-SubCell"/>
</dbReference>
<reference evidence="10 11" key="1">
    <citation type="submission" date="2016-10" db="EMBL/GenBank/DDBJ databases">
        <authorList>
            <person name="de Groot N.N."/>
        </authorList>
    </citation>
    <scope>NUCLEOTIDE SEQUENCE [LARGE SCALE GENOMIC DNA]</scope>
    <source>
        <strain evidence="10 11">DSM 22900</strain>
    </source>
</reference>
<evidence type="ECO:0000256" key="3">
    <source>
        <dbReference type="ARBA" id="ARBA00022452"/>
    </source>
</evidence>